<accession>A0A8S5PY68</accession>
<organism evidence="1">
    <name type="scientific">Myoviridae sp. ctXwe21</name>
    <dbReference type="NCBI Taxonomy" id="2825123"/>
    <lineage>
        <taxon>Viruses</taxon>
        <taxon>Duplodnaviria</taxon>
        <taxon>Heunggongvirae</taxon>
        <taxon>Uroviricota</taxon>
        <taxon>Caudoviricetes</taxon>
    </lineage>
</organism>
<evidence type="ECO:0000313" key="1">
    <source>
        <dbReference type="EMBL" id="DAE11826.1"/>
    </source>
</evidence>
<protein>
    <submittedName>
        <fullName evidence="1">Uncharacterized protein</fullName>
    </submittedName>
</protein>
<reference evidence="1" key="1">
    <citation type="journal article" date="2021" name="Proc. Natl. Acad. Sci. U.S.A.">
        <title>A Catalog of Tens of Thousands of Viruses from Human Metagenomes Reveals Hidden Associations with Chronic Diseases.</title>
        <authorList>
            <person name="Tisza M.J."/>
            <person name="Buck C.B."/>
        </authorList>
    </citation>
    <scope>NUCLEOTIDE SEQUENCE</scope>
    <source>
        <strain evidence="1">CtXwe21</strain>
    </source>
</reference>
<sequence>MLLLRQHGWLSSHIRLSEPVAYKMLLLFCVCIIKNHNNMLRGKEEKITFSKGLGSECRKAGISIKEKAFADLLALGWKDKDAYLISGLYNPVYNLEINKKNMNTLLSADKDFMDYLTSASRKIKRRQKESEKGDDILVDGISEEDIASELSKENQLRKLIAARKKYDGKEGCKEWIDLTKMIADITQIKKDEIKEEDTTVHFYLPLSCNNCSLYLAAKKKAGK</sequence>
<dbReference type="EMBL" id="BK015537">
    <property type="protein sequence ID" value="DAE11826.1"/>
    <property type="molecule type" value="Genomic_DNA"/>
</dbReference>
<name>A0A8S5PY68_9CAUD</name>
<proteinExistence type="predicted"/>